<dbReference type="Ensembl" id="ENSAPOT00000025092.1">
    <property type="protein sequence ID" value="ENSAPOP00000031780.1"/>
    <property type="gene ID" value="ENSAPOG00000019285.1"/>
</dbReference>
<evidence type="ECO:0000313" key="11">
    <source>
        <dbReference type="Ensembl" id="ENSAPOP00000031780.1"/>
    </source>
</evidence>
<dbReference type="InterPro" id="IPR052051">
    <property type="entry name" value="TCR_complex_component"/>
</dbReference>
<dbReference type="Gene3D" id="2.60.40.10">
    <property type="entry name" value="Immunoglobulins"/>
    <property type="match status" value="1"/>
</dbReference>
<dbReference type="SMART" id="SM00409">
    <property type="entry name" value="IG"/>
    <property type="match status" value="1"/>
</dbReference>
<evidence type="ECO:0000256" key="3">
    <source>
        <dbReference type="ARBA" id="ARBA00022729"/>
    </source>
</evidence>
<comment type="subcellular location">
    <subcellularLocation>
        <location evidence="1">Cell membrane</location>
    </subcellularLocation>
</comment>
<name>A0A3Q1HVV5_9TELE</name>
<keyword evidence="2" id="KW-1003">Cell membrane</keyword>
<dbReference type="InParanoid" id="A0A3Q1HVV5"/>
<feature type="transmembrane region" description="Helical" evidence="8">
    <location>
        <begin position="134"/>
        <end position="155"/>
    </location>
</feature>
<dbReference type="AlphaFoldDB" id="A0A3Q1HVV5"/>
<dbReference type="PANTHER" id="PTHR19433">
    <property type="entry name" value="T-CELL RECEPTOR ALPHA CHAIN V REGION-RELATED"/>
    <property type="match status" value="1"/>
</dbReference>
<keyword evidence="4" id="KW-0391">Immunity</keyword>
<dbReference type="STRING" id="80966.ENSAPOP00000031780"/>
<keyword evidence="7" id="KW-0325">Glycoprotein</keyword>
<evidence type="ECO:0000256" key="5">
    <source>
        <dbReference type="ARBA" id="ARBA00023136"/>
    </source>
</evidence>
<accession>A0A3Q1HVV5</accession>
<keyword evidence="12" id="KW-1185">Reference proteome</keyword>
<keyword evidence="8" id="KW-1133">Transmembrane helix</keyword>
<dbReference type="InterPro" id="IPR013783">
    <property type="entry name" value="Ig-like_fold"/>
</dbReference>
<evidence type="ECO:0000313" key="12">
    <source>
        <dbReference type="Proteomes" id="UP000257200"/>
    </source>
</evidence>
<dbReference type="CDD" id="cd00099">
    <property type="entry name" value="IgV"/>
    <property type="match status" value="1"/>
</dbReference>
<dbReference type="GeneTree" id="ENSGT01130000278865"/>
<feature type="chain" id="PRO_5018772908" description="Immunoglobulin domain-containing protein" evidence="9">
    <location>
        <begin position="22"/>
        <end position="205"/>
    </location>
</feature>
<keyword evidence="8" id="KW-0812">Transmembrane</keyword>
<evidence type="ECO:0000256" key="4">
    <source>
        <dbReference type="ARBA" id="ARBA00022859"/>
    </source>
</evidence>
<dbReference type="PANTHER" id="PTHR19433:SF111">
    <property type="entry name" value="T CELL RECEPTOR ALPHA VARIABLE 4"/>
    <property type="match status" value="1"/>
</dbReference>
<sequence>MRNFTLVTVLLLLSLSKFCFCGSQTVDVQPGEEVTLQCSNIASYDAATFWFRLVNRTLVSCISVMFRSSSTPSYCDGLEKGKFEMTANISTIFLKIKPVNLSDSGLYFCGFYANFSVIFSELQEFERRLKLMSVILGALTAVLLTVIIGLIVKILKFQTGTVKSFWNLDSDSILGSHSAAMRNRKSASEREVEVHSIYANVTITD</sequence>
<organism evidence="11 12">
    <name type="scientific">Acanthochromis polyacanthus</name>
    <name type="common">spiny chromis</name>
    <dbReference type="NCBI Taxonomy" id="80966"/>
    <lineage>
        <taxon>Eukaryota</taxon>
        <taxon>Metazoa</taxon>
        <taxon>Chordata</taxon>
        <taxon>Craniata</taxon>
        <taxon>Vertebrata</taxon>
        <taxon>Euteleostomi</taxon>
        <taxon>Actinopterygii</taxon>
        <taxon>Neopterygii</taxon>
        <taxon>Teleostei</taxon>
        <taxon>Neoteleostei</taxon>
        <taxon>Acanthomorphata</taxon>
        <taxon>Ovalentaria</taxon>
        <taxon>Pomacentridae</taxon>
        <taxon>Acanthochromis</taxon>
    </lineage>
</organism>
<feature type="domain" description="Immunoglobulin" evidence="10">
    <location>
        <begin position="23"/>
        <end position="125"/>
    </location>
</feature>
<keyword evidence="5 8" id="KW-0472">Membrane</keyword>
<dbReference type="GO" id="GO:0002376">
    <property type="term" value="P:immune system process"/>
    <property type="evidence" value="ECO:0007669"/>
    <property type="project" value="UniProtKB-KW"/>
</dbReference>
<dbReference type="Pfam" id="PF07686">
    <property type="entry name" value="V-set"/>
    <property type="match status" value="1"/>
</dbReference>
<keyword evidence="3 9" id="KW-0732">Signal</keyword>
<evidence type="ECO:0000256" key="7">
    <source>
        <dbReference type="ARBA" id="ARBA00023180"/>
    </source>
</evidence>
<reference evidence="11" key="2">
    <citation type="submission" date="2025-09" db="UniProtKB">
        <authorList>
            <consortium name="Ensembl"/>
        </authorList>
    </citation>
    <scope>IDENTIFICATION</scope>
</reference>
<proteinExistence type="predicted"/>
<dbReference type="Proteomes" id="UP000257200">
    <property type="component" value="Unplaced"/>
</dbReference>
<dbReference type="GO" id="GO:0009617">
    <property type="term" value="P:response to bacterium"/>
    <property type="evidence" value="ECO:0007669"/>
    <property type="project" value="TreeGrafter"/>
</dbReference>
<reference evidence="11" key="1">
    <citation type="submission" date="2025-08" db="UniProtKB">
        <authorList>
            <consortium name="Ensembl"/>
        </authorList>
    </citation>
    <scope>IDENTIFICATION</scope>
</reference>
<dbReference type="GO" id="GO:0005886">
    <property type="term" value="C:plasma membrane"/>
    <property type="evidence" value="ECO:0007669"/>
    <property type="project" value="UniProtKB-SubCell"/>
</dbReference>
<evidence type="ECO:0000256" key="9">
    <source>
        <dbReference type="SAM" id="SignalP"/>
    </source>
</evidence>
<dbReference type="InterPro" id="IPR013106">
    <property type="entry name" value="Ig_V-set"/>
</dbReference>
<evidence type="ECO:0000256" key="8">
    <source>
        <dbReference type="SAM" id="Phobius"/>
    </source>
</evidence>
<dbReference type="InterPro" id="IPR036179">
    <property type="entry name" value="Ig-like_dom_sf"/>
</dbReference>
<protein>
    <recommendedName>
        <fullName evidence="10">Immunoglobulin domain-containing protein</fullName>
    </recommendedName>
</protein>
<evidence type="ECO:0000259" key="10">
    <source>
        <dbReference type="SMART" id="SM00409"/>
    </source>
</evidence>
<dbReference type="FunCoup" id="A0A3Q1HVV5">
    <property type="interactions" value="33"/>
</dbReference>
<dbReference type="SUPFAM" id="SSF48726">
    <property type="entry name" value="Immunoglobulin"/>
    <property type="match status" value="1"/>
</dbReference>
<keyword evidence="6" id="KW-1015">Disulfide bond</keyword>
<feature type="signal peptide" evidence="9">
    <location>
        <begin position="1"/>
        <end position="21"/>
    </location>
</feature>
<evidence type="ECO:0000256" key="6">
    <source>
        <dbReference type="ARBA" id="ARBA00023157"/>
    </source>
</evidence>
<evidence type="ECO:0000256" key="1">
    <source>
        <dbReference type="ARBA" id="ARBA00004236"/>
    </source>
</evidence>
<evidence type="ECO:0000256" key="2">
    <source>
        <dbReference type="ARBA" id="ARBA00022475"/>
    </source>
</evidence>
<dbReference type="InterPro" id="IPR003599">
    <property type="entry name" value="Ig_sub"/>
</dbReference>